<evidence type="ECO:0000313" key="3">
    <source>
        <dbReference type="EMBL" id="OWY90215.1"/>
    </source>
</evidence>
<dbReference type="Proteomes" id="UP000198211">
    <property type="component" value="Unassembled WGS sequence"/>
</dbReference>
<sequence length="309" mass="36222">MEKYETQLQRLRRRLVQHGISSADEGFDRDTDDARPHSRLQREEQRFLVGQEIRDELLVLGDEMRNKEQDMVTKDTKLLELELEVESLRLEYKRIQRKNQHGDGGNNDAPKQRRTKGGASGGRGSSWAAQERLELEEVIENMKKVIEKLRAENEKLKIAAEKQTLVSPERVELMRRKLKEQRDTRARLEAQLEKMQHESGELKKDKLKLQQKLRTKMAATSSSKTESNALEQQLKEKDRLLLEAEQEMADLRHQVLQLELKLEHSHDEDDSQMKHVYEGHVKELQTHVLELEDENTKLTNELAAFDEDF</sequence>
<organism evidence="3 4">
    <name type="scientific">Phytophthora megakarya</name>
    <dbReference type="NCBI Taxonomy" id="4795"/>
    <lineage>
        <taxon>Eukaryota</taxon>
        <taxon>Sar</taxon>
        <taxon>Stramenopiles</taxon>
        <taxon>Oomycota</taxon>
        <taxon>Peronosporomycetes</taxon>
        <taxon>Peronosporales</taxon>
        <taxon>Peronosporaceae</taxon>
        <taxon>Phytophthora</taxon>
    </lineage>
</organism>
<proteinExistence type="predicted"/>
<evidence type="ECO:0000313" key="4">
    <source>
        <dbReference type="Proteomes" id="UP000198211"/>
    </source>
</evidence>
<dbReference type="EMBL" id="NBNE01023574">
    <property type="protein sequence ID" value="OWY90215.1"/>
    <property type="molecule type" value="Genomic_DNA"/>
</dbReference>
<gene>
    <name evidence="3" type="ORF">PHMEG_00041757</name>
</gene>
<feature type="non-terminal residue" evidence="3">
    <location>
        <position position="309"/>
    </location>
</feature>
<feature type="compositionally biased region" description="Basic and acidic residues" evidence="2">
    <location>
        <begin position="26"/>
        <end position="43"/>
    </location>
</feature>
<feature type="coiled-coil region" evidence="1">
    <location>
        <begin position="128"/>
        <end position="308"/>
    </location>
</feature>
<dbReference type="AlphaFoldDB" id="A0A225UAZ2"/>
<dbReference type="OrthoDB" id="73291at2759"/>
<comment type="caution">
    <text evidence="3">The sequence shown here is derived from an EMBL/GenBank/DDBJ whole genome shotgun (WGS) entry which is preliminary data.</text>
</comment>
<evidence type="ECO:0000256" key="1">
    <source>
        <dbReference type="SAM" id="Coils"/>
    </source>
</evidence>
<keyword evidence="1" id="KW-0175">Coiled coil</keyword>
<reference evidence="4" key="1">
    <citation type="submission" date="2017-03" db="EMBL/GenBank/DDBJ databases">
        <title>Phytopthora megakarya and P. palmivora, two closely related causual agents of cacao black pod achieved similar genome size and gene model numbers by different mechanisms.</title>
        <authorList>
            <person name="Ali S."/>
            <person name="Shao J."/>
            <person name="Larry D.J."/>
            <person name="Kronmiller B."/>
            <person name="Shen D."/>
            <person name="Strem M.D."/>
            <person name="Melnick R.L."/>
            <person name="Guiltinan M.J."/>
            <person name="Tyler B.M."/>
            <person name="Meinhardt L.W."/>
            <person name="Bailey B.A."/>
        </authorList>
    </citation>
    <scope>NUCLEOTIDE SEQUENCE [LARGE SCALE GENOMIC DNA]</scope>
    <source>
        <strain evidence="4">zdho120</strain>
    </source>
</reference>
<protein>
    <submittedName>
        <fullName evidence="3">Centrosome-associated protein</fullName>
    </submittedName>
</protein>
<feature type="region of interest" description="Disordered" evidence="2">
    <location>
        <begin position="19"/>
        <end position="43"/>
    </location>
</feature>
<accession>A0A225UAZ2</accession>
<keyword evidence="4" id="KW-1185">Reference proteome</keyword>
<name>A0A225UAZ2_9STRA</name>
<dbReference type="STRING" id="4795.A0A225UAZ2"/>
<feature type="region of interest" description="Disordered" evidence="2">
    <location>
        <begin position="95"/>
        <end position="127"/>
    </location>
</feature>
<evidence type="ECO:0000256" key="2">
    <source>
        <dbReference type="SAM" id="MobiDB-lite"/>
    </source>
</evidence>